<dbReference type="Proteomes" id="UP000026915">
    <property type="component" value="Chromosome 3"/>
</dbReference>
<organism evidence="1 2">
    <name type="scientific">Theobroma cacao</name>
    <name type="common">Cacao</name>
    <name type="synonym">Cocoa</name>
    <dbReference type="NCBI Taxonomy" id="3641"/>
    <lineage>
        <taxon>Eukaryota</taxon>
        <taxon>Viridiplantae</taxon>
        <taxon>Streptophyta</taxon>
        <taxon>Embryophyta</taxon>
        <taxon>Tracheophyta</taxon>
        <taxon>Spermatophyta</taxon>
        <taxon>Magnoliopsida</taxon>
        <taxon>eudicotyledons</taxon>
        <taxon>Gunneridae</taxon>
        <taxon>Pentapetalae</taxon>
        <taxon>rosids</taxon>
        <taxon>malvids</taxon>
        <taxon>Malvales</taxon>
        <taxon>Malvaceae</taxon>
        <taxon>Byttnerioideae</taxon>
        <taxon>Theobroma</taxon>
    </lineage>
</organism>
<name>A0A061G3K6_THECC</name>
<dbReference type="HOGENOM" id="CLU_2502458_0_0_1"/>
<gene>
    <name evidence="1" type="ORF">TCM_013493</name>
</gene>
<accession>A0A061G3K6</accession>
<evidence type="ECO:0000313" key="1">
    <source>
        <dbReference type="EMBL" id="EOY21599.1"/>
    </source>
</evidence>
<evidence type="ECO:0000313" key="2">
    <source>
        <dbReference type="Proteomes" id="UP000026915"/>
    </source>
</evidence>
<proteinExistence type="predicted"/>
<protein>
    <submittedName>
        <fullName evidence="1">Uncharacterized protein</fullName>
    </submittedName>
</protein>
<dbReference type="AlphaFoldDB" id="A0A061G3K6"/>
<keyword evidence="2" id="KW-1185">Reference proteome</keyword>
<dbReference type="Gramene" id="EOY21599">
    <property type="protein sequence ID" value="EOY21599"/>
    <property type="gene ID" value="TCM_013493"/>
</dbReference>
<dbReference type="InParanoid" id="A0A061G3K6"/>
<reference evidence="1 2" key="1">
    <citation type="journal article" date="2013" name="Genome Biol.">
        <title>The genome sequence of the most widely cultivated cacao type and its use to identify candidate genes regulating pod color.</title>
        <authorList>
            <person name="Motamayor J.C."/>
            <person name="Mockaitis K."/>
            <person name="Schmutz J."/>
            <person name="Haiminen N."/>
            <person name="Iii D.L."/>
            <person name="Cornejo O."/>
            <person name="Findley S.D."/>
            <person name="Zheng P."/>
            <person name="Utro F."/>
            <person name="Royaert S."/>
            <person name="Saski C."/>
            <person name="Jenkins J."/>
            <person name="Podicheti R."/>
            <person name="Zhao M."/>
            <person name="Scheffler B.E."/>
            <person name="Stack J.C."/>
            <person name="Feltus F.A."/>
            <person name="Mustiga G.M."/>
            <person name="Amores F."/>
            <person name="Phillips W."/>
            <person name="Marelli J.P."/>
            <person name="May G.D."/>
            <person name="Shapiro H."/>
            <person name="Ma J."/>
            <person name="Bustamante C.D."/>
            <person name="Schnell R.J."/>
            <person name="Main D."/>
            <person name="Gilbert D."/>
            <person name="Parida L."/>
            <person name="Kuhn D.N."/>
        </authorList>
    </citation>
    <scope>NUCLEOTIDE SEQUENCE [LARGE SCALE GENOMIC DNA]</scope>
    <source>
        <strain evidence="2">cv. Matina 1-6</strain>
    </source>
</reference>
<sequence>MVHYDVAQNFNYEIVFATSGIRLHVMDLYRLCEHLDPMMLRSRYVCRGRAQNCEKCFSLMFHFGMSNYQGRVLDKGKQRLNCASDA</sequence>
<dbReference type="EMBL" id="CM001881">
    <property type="protein sequence ID" value="EOY21599.1"/>
    <property type="molecule type" value="Genomic_DNA"/>
</dbReference>